<dbReference type="PANTHER" id="PTHR46822:SF1">
    <property type="entry name" value="COILED-COIL ALPHA-HELICAL ROD PROTEIN 1"/>
    <property type="match status" value="1"/>
</dbReference>
<evidence type="ECO:0000256" key="4">
    <source>
        <dbReference type="ARBA" id="ARBA00016468"/>
    </source>
</evidence>
<dbReference type="InterPro" id="IPR009800">
    <property type="entry name" value="HCR"/>
</dbReference>
<evidence type="ECO:0000256" key="9">
    <source>
        <dbReference type="ARBA" id="ARBA00023242"/>
    </source>
</evidence>
<evidence type="ECO:0000256" key="10">
    <source>
        <dbReference type="ARBA" id="ARBA00031932"/>
    </source>
</evidence>
<dbReference type="AlphaFoldDB" id="K1QG75"/>
<evidence type="ECO:0000256" key="2">
    <source>
        <dbReference type="ARBA" id="ARBA00004123"/>
    </source>
</evidence>
<evidence type="ECO:0000256" key="8">
    <source>
        <dbReference type="ARBA" id="ARBA00023054"/>
    </source>
</evidence>
<evidence type="ECO:0000256" key="6">
    <source>
        <dbReference type="ARBA" id="ARBA00022490"/>
    </source>
</evidence>
<accession>K1QG75</accession>
<keyword evidence="6" id="KW-0963">Cytoplasm</keyword>
<dbReference type="Pfam" id="PF07111">
    <property type="entry name" value="HCR"/>
    <property type="match status" value="1"/>
</dbReference>
<dbReference type="GO" id="GO:0006611">
    <property type="term" value="P:protein export from nucleus"/>
    <property type="evidence" value="ECO:0007669"/>
    <property type="project" value="TreeGrafter"/>
</dbReference>
<organism evidence="11">
    <name type="scientific">Magallana gigas</name>
    <name type="common">Pacific oyster</name>
    <name type="synonym">Crassostrea gigas</name>
    <dbReference type="NCBI Taxonomy" id="29159"/>
    <lineage>
        <taxon>Eukaryota</taxon>
        <taxon>Metazoa</taxon>
        <taxon>Spiralia</taxon>
        <taxon>Lophotrochozoa</taxon>
        <taxon>Mollusca</taxon>
        <taxon>Bivalvia</taxon>
        <taxon>Autobranchia</taxon>
        <taxon>Pteriomorphia</taxon>
        <taxon>Ostreida</taxon>
        <taxon>Ostreoidea</taxon>
        <taxon>Ostreidae</taxon>
        <taxon>Magallana</taxon>
    </lineage>
</organism>
<comment type="function">
    <text evidence="1">May be a regulator of keratinocyte proliferation or differentiation.</text>
</comment>
<dbReference type="GO" id="GO:0030154">
    <property type="term" value="P:cell differentiation"/>
    <property type="evidence" value="ECO:0007669"/>
    <property type="project" value="UniProtKB-KW"/>
</dbReference>
<evidence type="ECO:0000256" key="5">
    <source>
        <dbReference type="ARBA" id="ARBA00022473"/>
    </source>
</evidence>
<dbReference type="PANTHER" id="PTHR46822">
    <property type="entry name" value="COILED-COIL ALPHA-HELICAL ROD PROTEIN 1"/>
    <property type="match status" value="1"/>
</dbReference>
<protein>
    <recommendedName>
        <fullName evidence="4">Coiled-coil alpha-helical rod protein 1</fullName>
    </recommendedName>
    <alternativeName>
        <fullName evidence="10">Alpha-helical coiled-coil rod protein</fullName>
    </alternativeName>
</protein>
<keyword evidence="5" id="KW-0217">Developmental protein</keyword>
<name>K1QG75_MAGGI</name>
<keyword evidence="7" id="KW-0221">Differentiation</keyword>
<sequence>MASKLNSPSDFAAGKKKEVYTDHDKVDLLPPSAFETHTEDAAWKELARATNEVMQLKLENQKLREKRSTPQFIPQYSRHKEELLDLEKQHTYKERQHVQRSAELAAELKAQEDRYDMEINKLSYDHQQQTEELERIIQGLRDELSLTLSRSKSRSEEVEGQLKEMQERLSRRVEELEAEVRSKTQTLENQTKQIVQLKNYIGESETIPRPVEIWRKEKETLENRLKISEIDRENCQSNLQLLNIRLNSMKEIQNLQEQELSRTNKEKMDKTKQESILLTRWREKVYELLVQQKSASIVQRKDEQNWLEKQLQQEVFQAQQMALSLDDRLQESTDSVDLLSQFSHSISSKFEGNLGVLQSILGSLKAYGQRISFASSRIEVLQGIYARNEAMKKLKPEDDDRVNVPGGQGNLESVSYISSELEHVTKERDKLAAQLKQDAESWSERLEAATVKCGEENRNLRKTVEDLEQVLQEKSQKCASLEELSEKLEGDLEESYESIDHLKTELAKREVGLEQVMGEQREEIELEFREQLAEYDRKLSDAKREHTKSVVALRQQERQMVRDKERMTENFQTMEHHYVRQLTTLQEQLKSLEKERNLMMATLRQEGLLGKLRAGRSEVAQLPEVNVNSQFTKVDTITKLMPTDREEEEENEAEPIAAVLEDLKVLTTTVLRENSSDSDSDI</sequence>
<dbReference type="InParanoid" id="K1QG75"/>
<keyword evidence="9" id="KW-0539">Nucleus</keyword>
<dbReference type="GO" id="GO:0005737">
    <property type="term" value="C:cytoplasm"/>
    <property type="evidence" value="ECO:0007669"/>
    <property type="project" value="UniProtKB-SubCell"/>
</dbReference>
<dbReference type="HOGENOM" id="CLU_355346_0_0_1"/>
<keyword evidence="8" id="KW-0175">Coiled coil</keyword>
<dbReference type="GO" id="GO:0005634">
    <property type="term" value="C:nucleus"/>
    <property type="evidence" value="ECO:0007669"/>
    <property type="project" value="UniProtKB-SubCell"/>
</dbReference>
<proteinExistence type="predicted"/>
<dbReference type="EMBL" id="JH817133">
    <property type="protein sequence ID" value="EKC35892.1"/>
    <property type="molecule type" value="Genomic_DNA"/>
</dbReference>
<dbReference type="GO" id="GO:0005814">
    <property type="term" value="C:centriole"/>
    <property type="evidence" value="ECO:0007669"/>
    <property type="project" value="TreeGrafter"/>
</dbReference>
<evidence type="ECO:0000313" key="11">
    <source>
        <dbReference type="EMBL" id="EKC35892.1"/>
    </source>
</evidence>
<evidence type="ECO:0000256" key="1">
    <source>
        <dbReference type="ARBA" id="ARBA00003936"/>
    </source>
</evidence>
<reference evidence="11" key="1">
    <citation type="journal article" date="2012" name="Nature">
        <title>The oyster genome reveals stress adaptation and complexity of shell formation.</title>
        <authorList>
            <person name="Zhang G."/>
            <person name="Fang X."/>
            <person name="Guo X."/>
            <person name="Li L."/>
            <person name="Luo R."/>
            <person name="Xu F."/>
            <person name="Yang P."/>
            <person name="Zhang L."/>
            <person name="Wang X."/>
            <person name="Qi H."/>
            <person name="Xiong Z."/>
            <person name="Que H."/>
            <person name="Xie Y."/>
            <person name="Holland P.W."/>
            <person name="Paps J."/>
            <person name="Zhu Y."/>
            <person name="Wu F."/>
            <person name="Chen Y."/>
            <person name="Wang J."/>
            <person name="Peng C."/>
            <person name="Meng J."/>
            <person name="Yang L."/>
            <person name="Liu J."/>
            <person name="Wen B."/>
            <person name="Zhang N."/>
            <person name="Huang Z."/>
            <person name="Zhu Q."/>
            <person name="Feng Y."/>
            <person name="Mount A."/>
            <person name="Hedgecock D."/>
            <person name="Xu Z."/>
            <person name="Liu Y."/>
            <person name="Domazet-Loso T."/>
            <person name="Du Y."/>
            <person name="Sun X."/>
            <person name="Zhang S."/>
            <person name="Liu B."/>
            <person name="Cheng P."/>
            <person name="Jiang X."/>
            <person name="Li J."/>
            <person name="Fan D."/>
            <person name="Wang W."/>
            <person name="Fu W."/>
            <person name="Wang T."/>
            <person name="Wang B."/>
            <person name="Zhang J."/>
            <person name="Peng Z."/>
            <person name="Li Y."/>
            <person name="Li N."/>
            <person name="Wang J."/>
            <person name="Chen M."/>
            <person name="He Y."/>
            <person name="Tan F."/>
            <person name="Song X."/>
            <person name="Zheng Q."/>
            <person name="Huang R."/>
            <person name="Yang H."/>
            <person name="Du X."/>
            <person name="Chen L."/>
            <person name="Yang M."/>
            <person name="Gaffney P.M."/>
            <person name="Wang S."/>
            <person name="Luo L."/>
            <person name="She Z."/>
            <person name="Ming Y."/>
            <person name="Huang W."/>
            <person name="Zhang S."/>
            <person name="Huang B."/>
            <person name="Zhang Y."/>
            <person name="Qu T."/>
            <person name="Ni P."/>
            <person name="Miao G."/>
            <person name="Wang J."/>
            <person name="Wang Q."/>
            <person name="Steinberg C.E."/>
            <person name="Wang H."/>
            <person name="Li N."/>
            <person name="Qian L."/>
            <person name="Zhang G."/>
            <person name="Li Y."/>
            <person name="Yang H."/>
            <person name="Liu X."/>
            <person name="Wang J."/>
            <person name="Yin Y."/>
            <person name="Wang J."/>
        </authorList>
    </citation>
    <scope>NUCLEOTIDE SEQUENCE [LARGE SCALE GENOMIC DNA]</scope>
    <source>
        <strain evidence="11">05x7-T-G4-1.051#20</strain>
    </source>
</reference>
<comment type="subcellular location">
    <subcellularLocation>
        <location evidence="3">Cytoplasm</location>
    </subcellularLocation>
    <subcellularLocation>
        <location evidence="2">Nucleus</location>
    </subcellularLocation>
</comment>
<evidence type="ECO:0000256" key="3">
    <source>
        <dbReference type="ARBA" id="ARBA00004496"/>
    </source>
</evidence>
<gene>
    <name evidence="11" type="ORF">CGI_10016034</name>
</gene>
<evidence type="ECO:0000256" key="7">
    <source>
        <dbReference type="ARBA" id="ARBA00022782"/>
    </source>
</evidence>